<evidence type="ECO:0000313" key="2">
    <source>
        <dbReference type="EMBL" id="OWJ75670.1"/>
    </source>
</evidence>
<evidence type="ECO:0000313" key="4">
    <source>
        <dbReference type="Proteomes" id="UP000196640"/>
    </source>
</evidence>
<feature type="domain" description="Fe/B12 periplasmic-binding" evidence="1">
    <location>
        <begin position="31"/>
        <end position="276"/>
    </location>
</feature>
<evidence type="ECO:0000313" key="3">
    <source>
        <dbReference type="EMBL" id="OWJ85708.1"/>
    </source>
</evidence>
<keyword evidence="5" id="KW-1185">Reference proteome</keyword>
<evidence type="ECO:0000313" key="5">
    <source>
        <dbReference type="Proteomes" id="UP000214673"/>
    </source>
</evidence>
<dbReference type="OrthoDB" id="1632039at2"/>
<evidence type="ECO:0000259" key="1">
    <source>
        <dbReference type="PROSITE" id="PS50983"/>
    </source>
</evidence>
<dbReference type="PANTHER" id="PTHR30535">
    <property type="entry name" value="VITAMIN B12-BINDING PROTEIN"/>
    <property type="match status" value="1"/>
</dbReference>
<dbReference type="GO" id="GO:0071281">
    <property type="term" value="P:cellular response to iron ion"/>
    <property type="evidence" value="ECO:0007669"/>
    <property type="project" value="TreeGrafter"/>
</dbReference>
<dbReference type="AlphaFoldDB" id="A0A212AW54"/>
<dbReference type="SUPFAM" id="SSF53807">
    <property type="entry name" value="Helical backbone' metal receptor"/>
    <property type="match status" value="1"/>
</dbReference>
<dbReference type="STRING" id="366616.CG51_09700"/>
<dbReference type="InterPro" id="IPR002491">
    <property type="entry name" value="ABC_transptr_periplasmic_BD"/>
</dbReference>
<sequence length="276" mass="28918">MEPASSGAVFGNAAAGAAERPTDAGRILPRRVVSMNLCTDQLAMMLAAPGQLVSVSYLASDPRASAMTMEAARYPRNYGLAEEIVLLKPDLVLAGRYSAGATTALLKRIGVPVQVFDPETGLADIRNNVRRMGAILGRETEAERLVSRFDSDLAALGGPPADARRAALYYANGYTAGDASLAGEILSAAGLTNIASELGLRNGGVLPLEQLVLADPDLLIEGRRYGGTSRAEDLLDHPALAALTGTSSALADSDWVCGTPHVIDAIRRLRDMAAYP</sequence>
<name>A0A212AW54_9RHOB</name>
<dbReference type="EMBL" id="NIPV01000035">
    <property type="protein sequence ID" value="OWJ75670.1"/>
    <property type="molecule type" value="Genomic_DNA"/>
</dbReference>
<organism evidence="3 4">
    <name type="scientific">Haematobacter missouriensis</name>
    <dbReference type="NCBI Taxonomy" id="366616"/>
    <lineage>
        <taxon>Bacteria</taxon>
        <taxon>Pseudomonadati</taxon>
        <taxon>Pseudomonadota</taxon>
        <taxon>Alphaproteobacteria</taxon>
        <taxon>Rhodobacterales</taxon>
        <taxon>Paracoccaceae</taxon>
        <taxon>Haematobacter</taxon>
    </lineage>
</organism>
<protein>
    <submittedName>
        <fullName evidence="3">Cobalamin ABC transporter substrate-binding protein</fullName>
    </submittedName>
</protein>
<dbReference type="Proteomes" id="UP000214673">
    <property type="component" value="Unassembled WGS sequence"/>
</dbReference>
<reference evidence="4 5" key="1">
    <citation type="submission" date="2016-11" db="EMBL/GenBank/DDBJ databases">
        <title>Comparison of Traditional DNA-DNA Hybridization with In Silico Genomic Analysis.</title>
        <authorList>
            <person name="Nicholson A.C."/>
            <person name="Sammons S."/>
            <person name="Humrighouse B.W."/>
            <person name="Graziano J."/>
            <person name="Lasker B."/>
            <person name="Whitney A.M."/>
            <person name="Mcquiston J.R."/>
        </authorList>
    </citation>
    <scope>NUCLEOTIDE SEQUENCE [LARGE SCALE GENOMIC DNA]</scope>
    <source>
        <strain evidence="2 5">H1892</strain>
        <strain evidence="3 4">H2381</strain>
    </source>
</reference>
<dbReference type="EMBL" id="NIPX01000003">
    <property type="protein sequence ID" value="OWJ85708.1"/>
    <property type="molecule type" value="Genomic_DNA"/>
</dbReference>
<gene>
    <name evidence="3" type="ORF">CDV52_04490</name>
    <name evidence="2" type="ORF">CDV53_10030</name>
</gene>
<accession>A0A212AW54</accession>
<proteinExistence type="predicted"/>
<dbReference type="Proteomes" id="UP000196640">
    <property type="component" value="Unassembled WGS sequence"/>
</dbReference>
<dbReference type="PROSITE" id="PS50983">
    <property type="entry name" value="FE_B12_PBP"/>
    <property type="match status" value="1"/>
</dbReference>
<dbReference type="Pfam" id="PF01497">
    <property type="entry name" value="Peripla_BP_2"/>
    <property type="match status" value="1"/>
</dbReference>
<dbReference type="PANTHER" id="PTHR30535:SF34">
    <property type="entry name" value="MOLYBDATE-BINDING PROTEIN MOLA"/>
    <property type="match status" value="1"/>
</dbReference>
<dbReference type="InterPro" id="IPR050902">
    <property type="entry name" value="ABC_Transporter_SBP"/>
</dbReference>
<dbReference type="Gene3D" id="3.40.50.1980">
    <property type="entry name" value="Nitrogenase molybdenum iron protein domain"/>
    <property type="match status" value="2"/>
</dbReference>
<comment type="caution">
    <text evidence="3">The sequence shown here is derived from an EMBL/GenBank/DDBJ whole genome shotgun (WGS) entry which is preliminary data.</text>
</comment>